<accession>A0ABY5TR94</accession>
<sequence length="595" mass="63028">MHNPALQITSPLAAAVISVDVKLGDQVAKGQPLANLESMKMQTLITAPEDSVILAVLIAAGDTIQAGQLLFEIEAASAISEVTEQMIPEQLGPGNLVEELQAQLAYSSDAMRPDALQRRHKKGYRSARENLVDLCDQNSFIEFGQLAVAAQRERKDTEALRVETPGDAVITGLATINSAEFGVQASQVAVIVNDYSVLAGTQGYFHHKKIDRILDQAGKANLPVVMYTEGGGGRPGDTDVKTQIAGLDVPTFARWASLSGQVPLIAVNNGYCFAGNAALFGCADIRIATKTSWIGMAGPAMIEGGGLGSFAATEIGPIDIQRDNGVVDLVADNESHATQLAQQCLSYFQGDKQSWDCADQAELRKMMPLDRRFVYDIRSIIEGLVDTDSFTELSQPYGSGIVTGFIRIEGVAMGLIANDCRVLGGAIDAEAADKAAGFISLCDQFSIPLLSLCDTPGFMVGPASEEQAAVRRMAKLFIAGANISVPLVTIFLRKGYGLGAMAMAGGSFHHPRYSAAWPAGEFGAMGLEGAVRLGFKKELAAEADVAAREALFNKLVDSMYQKGKATEAAAHLEIDAVIDPADTRAVVVRALGLCG</sequence>
<dbReference type="PROSITE" id="PS50968">
    <property type="entry name" value="BIOTINYL_LIPOYL"/>
    <property type="match status" value="1"/>
</dbReference>
<dbReference type="InterPro" id="IPR011053">
    <property type="entry name" value="Single_hybrid_motif"/>
</dbReference>
<dbReference type="Pfam" id="PF00364">
    <property type="entry name" value="Biotin_lipoyl"/>
    <property type="match status" value="1"/>
</dbReference>
<evidence type="ECO:0000313" key="3">
    <source>
        <dbReference type="EMBL" id="UVW36230.1"/>
    </source>
</evidence>
<gene>
    <name evidence="3" type="ORF">NYF23_06390</name>
</gene>
<dbReference type="InterPro" id="IPR045190">
    <property type="entry name" value="MCCB/AccD1-like"/>
</dbReference>
<dbReference type="CDD" id="cd06850">
    <property type="entry name" value="biotinyl_domain"/>
    <property type="match status" value="1"/>
</dbReference>
<evidence type="ECO:0000259" key="1">
    <source>
        <dbReference type="PROSITE" id="PS50968"/>
    </source>
</evidence>
<evidence type="ECO:0000313" key="4">
    <source>
        <dbReference type="Proteomes" id="UP001059934"/>
    </source>
</evidence>
<dbReference type="InterPro" id="IPR029045">
    <property type="entry name" value="ClpP/crotonase-like_dom_sf"/>
</dbReference>
<dbReference type="Pfam" id="PF01039">
    <property type="entry name" value="Carboxyl_trans"/>
    <property type="match status" value="1"/>
</dbReference>
<dbReference type="SUPFAM" id="SSF51230">
    <property type="entry name" value="Single hybrid motif"/>
    <property type="match status" value="1"/>
</dbReference>
<keyword evidence="4" id="KW-1185">Reference proteome</keyword>
<reference evidence="3" key="1">
    <citation type="submission" date="2022-08" db="EMBL/GenBank/DDBJ databases">
        <title>Catabolic pathway analysis in culturable SAR92 clade bacteria reveals their overlooked roles in DMSP degradation in coastal seas.</title>
        <authorList>
            <person name="He X."/>
            <person name="Zhang X."/>
            <person name="Zhang Y."/>
        </authorList>
    </citation>
    <scope>NUCLEOTIDE SEQUENCE</scope>
    <source>
        <strain evidence="3">H455</strain>
    </source>
</reference>
<dbReference type="PANTHER" id="PTHR22855">
    <property type="entry name" value="ACETYL, PROPIONYL, PYRUVATE, AND GLUTACONYL CARBOXYLASE-RELATED"/>
    <property type="match status" value="1"/>
</dbReference>
<dbReference type="Proteomes" id="UP001059934">
    <property type="component" value="Chromosome"/>
</dbReference>
<dbReference type="InterPro" id="IPR034733">
    <property type="entry name" value="AcCoA_carboxyl_beta"/>
</dbReference>
<evidence type="ECO:0000259" key="2">
    <source>
        <dbReference type="PROSITE" id="PS50989"/>
    </source>
</evidence>
<organism evidence="3 4">
    <name type="scientific">SAR92 clade bacterium H455</name>
    <dbReference type="NCBI Taxonomy" id="2974818"/>
    <lineage>
        <taxon>Bacteria</taxon>
        <taxon>Pseudomonadati</taxon>
        <taxon>Pseudomonadota</taxon>
        <taxon>Gammaproteobacteria</taxon>
        <taxon>Cellvibrionales</taxon>
        <taxon>Porticoccaceae</taxon>
        <taxon>SAR92 clade</taxon>
    </lineage>
</organism>
<proteinExistence type="predicted"/>
<dbReference type="PANTHER" id="PTHR22855:SF13">
    <property type="entry name" value="METHYLCROTONOYL-COA CARBOXYLASE BETA CHAIN, MITOCHONDRIAL"/>
    <property type="match status" value="1"/>
</dbReference>
<dbReference type="PROSITE" id="PS50989">
    <property type="entry name" value="COA_CT_CTER"/>
    <property type="match status" value="1"/>
</dbReference>
<dbReference type="Gene3D" id="3.90.226.10">
    <property type="entry name" value="2-enoyl-CoA Hydratase, Chain A, domain 1"/>
    <property type="match status" value="2"/>
</dbReference>
<protein>
    <submittedName>
        <fullName evidence="3">Biotin carboxylase</fullName>
    </submittedName>
</protein>
<feature type="domain" description="CoA carboxyltransferase C-terminal" evidence="2">
    <location>
        <begin position="364"/>
        <end position="595"/>
    </location>
</feature>
<dbReference type="InterPro" id="IPR000089">
    <property type="entry name" value="Biotin_lipoyl"/>
</dbReference>
<dbReference type="InterPro" id="IPR011763">
    <property type="entry name" value="COA_CT_C"/>
</dbReference>
<dbReference type="Gene3D" id="2.40.50.100">
    <property type="match status" value="1"/>
</dbReference>
<name>A0ABY5TR94_9GAMM</name>
<dbReference type="SUPFAM" id="SSF52096">
    <property type="entry name" value="ClpP/crotonase"/>
    <property type="match status" value="2"/>
</dbReference>
<dbReference type="EMBL" id="CP103416">
    <property type="protein sequence ID" value="UVW36230.1"/>
    <property type="molecule type" value="Genomic_DNA"/>
</dbReference>
<feature type="domain" description="Lipoyl-binding" evidence="1">
    <location>
        <begin position="1"/>
        <end position="74"/>
    </location>
</feature>